<accession>A0A507CNL5</accession>
<reference evidence="1 2" key="1">
    <citation type="journal article" date="2019" name="Sci. Rep.">
        <title>Comparative genomics of chytrid fungi reveal insights into the obligate biotrophic and pathogenic lifestyle of Synchytrium endobioticum.</title>
        <authorList>
            <person name="van de Vossenberg B.T.L.H."/>
            <person name="Warris S."/>
            <person name="Nguyen H.D.T."/>
            <person name="van Gent-Pelzer M.P.E."/>
            <person name="Joly D.L."/>
            <person name="van de Geest H.C."/>
            <person name="Bonants P.J.M."/>
            <person name="Smith D.S."/>
            <person name="Levesque C.A."/>
            <person name="van der Lee T.A.J."/>
        </authorList>
    </citation>
    <scope>NUCLEOTIDE SEQUENCE [LARGE SCALE GENOMIC DNA]</scope>
    <source>
        <strain evidence="1 2">LEV6574</strain>
    </source>
</reference>
<dbReference type="EMBL" id="QEAM01000366">
    <property type="protein sequence ID" value="TPX40721.1"/>
    <property type="molecule type" value="Genomic_DNA"/>
</dbReference>
<evidence type="ECO:0000313" key="1">
    <source>
        <dbReference type="EMBL" id="TPX40721.1"/>
    </source>
</evidence>
<dbReference type="Proteomes" id="UP000320475">
    <property type="component" value="Unassembled WGS sequence"/>
</dbReference>
<comment type="caution">
    <text evidence="1">The sequence shown here is derived from an EMBL/GenBank/DDBJ whole genome shotgun (WGS) entry which is preliminary data.</text>
</comment>
<proteinExistence type="predicted"/>
<protein>
    <submittedName>
        <fullName evidence="1">Uncharacterized protein</fullName>
    </submittedName>
</protein>
<dbReference type="VEuPathDB" id="FungiDB:SeMB42_g06368"/>
<dbReference type="AlphaFoldDB" id="A0A507CNL5"/>
<sequence length="130" mass="14815">MVNTFADTSADRMKRKLALSMQKYTAAGFGKTRKYIQLIRLKHNPGWENKFKMHKKKAHGGGLIQILLIILLWGNIAMADDEVEIVDEKYLRSVWESAEDTTEAVDTKGFEQALEFVFVSVLVLTQLHST</sequence>
<name>A0A507CNL5_9FUNG</name>
<gene>
    <name evidence="1" type="ORF">SeLEV6574_g06454</name>
</gene>
<organism evidence="1 2">
    <name type="scientific">Synchytrium endobioticum</name>
    <dbReference type="NCBI Taxonomy" id="286115"/>
    <lineage>
        <taxon>Eukaryota</taxon>
        <taxon>Fungi</taxon>
        <taxon>Fungi incertae sedis</taxon>
        <taxon>Chytridiomycota</taxon>
        <taxon>Chytridiomycota incertae sedis</taxon>
        <taxon>Chytridiomycetes</taxon>
        <taxon>Synchytriales</taxon>
        <taxon>Synchytriaceae</taxon>
        <taxon>Synchytrium</taxon>
    </lineage>
</organism>
<evidence type="ECO:0000313" key="2">
    <source>
        <dbReference type="Proteomes" id="UP000320475"/>
    </source>
</evidence>